<dbReference type="InterPro" id="IPR035986">
    <property type="entry name" value="PKD_dom_sf"/>
</dbReference>
<dbReference type="NCBIfam" id="NF038133">
    <property type="entry name" value="choice_anch_L"/>
    <property type="match status" value="1"/>
</dbReference>
<feature type="signal peptide" evidence="2">
    <location>
        <begin position="1"/>
        <end position="18"/>
    </location>
</feature>
<dbReference type="Gene3D" id="2.60.120.290">
    <property type="entry name" value="Spermadhesin, CUB domain"/>
    <property type="match status" value="1"/>
</dbReference>
<proteinExistence type="predicted"/>
<sequence length="2197" mass="237467">MKKLYTILLLLFAFSSYAQDLLMQVGTFNRCEPDVFYDSGGEFGSYSNDENIVTTICPENAGDFISLGFSTFSTQLNIDILTIYDGDDTTAPVIGSYSGVAGPGIITASAANTSGCITLEFVSNTTGTTTGWSANITCQEQCQIITASIDSTIPVANGSGVIEVPPATNIDFNGSATFSDAAAGATYDWNFGDTVTDFGTSVSHFYANPGTYTVTLTVTDPNPTGCSDTETITVLVLEPIVTINNPAYPESSFTPEELIENVLVSGGCSGVDNFSFQVNGTPNALQTKSYGYFTKGGAVDFPFDEGIVLSTGRAFPAGNTPNGGGLVSFDNGQAGDADLDAFFTPTDPGFNTNDATFIKFNFVPTADEISFRYMMFSEEYDGSTECSFADSFAFLLREVGTTAYTNLAVLPDGTPVSVTNINDSGNCTANPGFFEGYLLNDTNYGGRTVVLTATATVVPNTTYEIKLVVADEGDSIWDSAIFLEAGSFNLGGELGDDITIAAGTALCEGEVVALDTEAPTATHTWFKDGIEIVGETDSTIEVTESGNYSVNVVFAPGCDSSDSIEVEFKPSPIANPAPDLNICDLTGVGEFYLTDNDAVIFGAQDPNDFVISYHLTQADADLNVGPLASPYTNISNPQTIYARIAETSQECFSTTTFDLVFSILAINPVTVFQVCDDNTDGFAMFDLSTKNAEAIGALDPTTVNVTYYATQVDADAGTNPLTIPFTNTIVNNQTIYVRLEANNEASCYNTTTLDLEVVSNPTANIVTPLSVCDDDNDGFSSFELSLKDSESIGVQTGMVVTYHETESDAINGVNVLAIPYDNIVPSVQTVYIRVESGSTGCYDTVELILLVNPIPNTLSVTAYELCDYDLPGDEIEQFDLPTKDAEISDGQMVTVSYYETLSDAEGLLNPIVGLYSNTSNPQMIYYALVSTTTNCVATGSFELVVNPLPSIVVPTALEVCDDGVPDGLTSIDLTIKNQEIAPNPNYSVSYYLTQMDADLGLNPLPIPYTNIVNGQIVFVRVQDINTGCYATTLLTLVVEQAPVANTPTPLEYCDADSDGFGVFTLTDADTEITSGDPALTVSYHETMADADNNVNALGSPYNNIVEDQQTIYVRVESATIATDCATIVELILIVHPTPQIEDPTPLEECDDVSADGFAQFDLTSKDLEILDGLDPLQYLVTYYEIEANAESGMNAILNPTNYTNTTAFNQMLWVRVEDTVNGCYKITTLELIVNALPVLLQPVPLELCDDNNPGDEIEAFTLEDSNSEMLNGQTGISFTYYQTQLDADNDTNPIVSPYMNTSNPQTVFVRATDDVTGCFVSTTATILLRVNPIPSPAPPTDLEVCDADNDGFEVFDLESKTLEIINGELDIAITYHETQSDADMDLNALVSPYTNIVMDEQMIYIRAENIITGCYNTSEVLIIRVLPSPEVPVDIDDYVICDTNNDGFAQFDLTTKDSEILGTQIPSDFILTYHITIGDAQSGNNPIVNVTNYTNVLNPQTIYVRLVSVLNGCVTTTGFFDIRVELPPEAIQPTPLELCDDEIADEVTVFDLTLKDNEITGGESSWSVSYYETDADAQSEINAVDAETYSNSSVNGAAANPQTLYVVVTDTDTGCVDYTTLTIRVLPNPTPSLDPDDLELCDDINPGDMEEEFDLTENEVYIINGESGVTATYHETEEDAELGLNAIVAPMAYTNTSTPQTIYVRVTNDITECYTLVTFDIIVNPLPDVVAVTDFILCELNTDGIDDFDLTLKDAEILNGQDATMFTVTYHETQTDADDLINALVSPYTNLTNPQQIFIAITNNDTGCSISTPSFNIEVQEAAEANSGMEPILEEICDDQMDDDGDLSNNSAQFDLTPVTDAVDLIPGSVQDQVLDGQDPANYILTYYETETDAELGVNPLPFLYENIVNPQIIYVRVDNDTLIDDGTGNMIDSSICYAVAPLTLQVNPLPVFGLDDSYILCVDVNGTEVLNVPVLDTELTTPNYEFEWSLGGTVISGATAGSYEPSEGGTYSVTVTDAITGCSSSVMTEVIESSPPTITLVDVTTDAFSELHIIVVTVTGLGDYEYRLDGGTWQDSNIFVDVSAGEHDIDVRDRIGCGYVSDKVTVMDYPTFFTPNDDGYNDTWNIKGIADQPSAKIYIFDRYGKLIKQISPTSEGWDGSYNGNPMPTSDYWFVVEYNEPNTGERKEFKAHFTLKR</sequence>
<evidence type="ECO:0000256" key="1">
    <source>
        <dbReference type="ARBA" id="ARBA00023157"/>
    </source>
</evidence>
<dbReference type="InterPro" id="IPR035914">
    <property type="entry name" value="Sperma_CUB_dom_sf"/>
</dbReference>
<dbReference type="EMBL" id="CP116221">
    <property type="protein sequence ID" value="WCO02063.1"/>
    <property type="molecule type" value="Genomic_DNA"/>
</dbReference>
<gene>
    <name evidence="4" type="ORF">MUN68_000915</name>
</gene>
<dbReference type="InterPro" id="IPR022409">
    <property type="entry name" value="PKD/Chitinase_dom"/>
</dbReference>
<dbReference type="SUPFAM" id="SSF49299">
    <property type="entry name" value="PKD domain"/>
    <property type="match status" value="1"/>
</dbReference>
<dbReference type="Pfam" id="PF13585">
    <property type="entry name" value="CHU_C"/>
    <property type="match status" value="1"/>
</dbReference>
<accession>A0ABY7RY43</accession>
<dbReference type="PROSITE" id="PS50093">
    <property type="entry name" value="PKD"/>
    <property type="match status" value="1"/>
</dbReference>
<name>A0ABY7RY43_9FLAO</name>
<reference evidence="4 5" key="1">
    <citation type="submission" date="2023-01" db="EMBL/GenBank/DDBJ databases">
        <title>Psychroserpens ponticola sp. nov., isolated from seawater.</title>
        <authorList>
            <person name="Kristyanto S."/>
            <person name="Jung J."/>
            <person name="Kim J.M."/>
            <person name="Jeon C.O."/>
        </authorList>
    </citation>
    <scope>NUCLEOTIDE SEQUENCE [LARGE SCALE GENOMIC DNA]</scope>
    <source>
        <strain evidence="4 5">MSW6</strain>
    </source>
</reference>
<keyword evidence="2" id="KW-0732">Signal</keyword>
<evidence type="ECO:0000313" key="4">
    <source>
        <dbReference type="EMBL" id="WCO02063.1"/>
    </source>
</evidence>
<evidence type="ECO:0000313" key="5">
    <source>
        <dbReference type="Proteomes" id="UP001202717"/>
    </source>
</evidence>
<dbReference type="InterPro" id="IPR026341">
    <property type="entry name" value="T9SS_type_B"/>
</dbReference>
<dbReference type="SMART" id="SM00089">
    <property type="entry name" value="PKD"/>
    <property type="match status" value="2"/>
</dbReference>
<dbReference type="InterPro" id="IPR013783">
    <property type="entry name" value="Ig-like_fold"/>
</dbReference>
<feature type="chain" id="PRO_5045268746" evidence="2">
    <location>
        <begin position="19"/>
        <end position="2197"/>
    </location>
</feature>
<keyword evidence="1" id="KW-1015">Disulfide bond</keyword>
<dbReference type="CDD" id="cd00146">
    <property type="entry name" value="PKD"/>
    <property type="match status" value="1"/>
</dbReference>
<evidence type="ECO:0000259" key="3">
    <source>
        <dbReference type="PROSITE" id="PS50093"/>
    </source>
</evidence>
<dbReference type="SUPFAM" id="SSF49854">
    <property type="entry name" value="Spermadhesin, CUB domain"/>
    <property type="match status" value="1"/>
</dbReference>
<dbReference type="NCBIfam" id="TIGR04131">
    <property type="entry name" value="Bac_Flav_CTERM"/>
    <property type="match status" value="1"/>
</dbReference>
<dbReference type="RefSeq" id="WP_272792392.1">
    <property type="nucleotide sequence ID" value="NZ_CP116221.1"/>
</dbReference>
<dbReference type="InterPro" id="IPR000601">
    <property type="entry name" value="PKD_dom"/>
</dbReference>
<protein>
    <submittedName>
        <fullName evidence="4">Choice-of-anchor L domain-containing protein</fullName>
    </submittedName>
</protein>
<dbReference type="Proteomes" id="UP001202717">
    <property type="component" value="Chromosome"/>
</dbReference>
<dbReference type="Gene3D" id="2.60.40.10">
    <property type="entry name" value="Immunoglobulins"/>
    <property type="match status" value="1"/>
</dbReference>
<dbReference type="Pfam" id="PF18911">
    <property type="entry name" value="PKD_4"/>
    <property type="match status" value="1"/>
</dbReference>
<dbReference type="InterPro" id="IPR049804">
    <property type="entry name" value="Choice_anch_L"/>
</dbReference>
<evidence type="ECO:0000256" key="2">
    <source>
        <dbReference type="SAM" id="SignalP"/>
    </source>
</evidence>
<feature type="domain" description="PKD" evidence="3">
    <location>
        <begin position="169"/>
        <end position="236"/>
    </location>
</feature>
<organism evidence="4 5">
    <name type="scientific">Psychroserpens ponticola</name>
    <dbReference type="NCBI Taxonomy" id="2932268"/>
    <lineage>
        <taxon>Bacteria</taxon>
        <taxon>Pseudomonadati</taxon>
        <taxon>Bacteroidota</taxon>
        <taxon>Flavobacteriia</taxon>
        <taxon>Flavobacteriales</taxon>
        <taxon>Flavobacteriaceae</taxon>
        <taxon>Psychroserpens</taxon>
    </lineage>
</organism>
<keyword evidence="5" id="KW-1185">Reference proteome</keyword>
<dbReference type="InterPro" id="IPR000859">
    <property type="entry name" value="CUB_dom"/>
</dbReference>
<dbReference type="CDD" id="cd00041">
    <property type="entry name" value="CUB"/>
    <property type="match status" value="1"/>
</dbReference>